<evidence type="ECO:0000256" key="4">
    <source>
        <dbReference type="ARBA" id="ARBA00022989"/>
    </source>
</evidence>
<dbReference type="PANTHER" id="PTHR43461">
    <property type="entry name" value="TRANSMEMBRANE PROTEIN 256"/>
    <property type="match status" value="1"/>
</dbReference>
<feature type="transmembrane region" description="Helical" evidence="6">
    <location>
        <begin position="101"/>
        <end position="121"/>
    </location>
</feature>
<name>A0ABW3DEH6_9BACL</name>
<evidence type="ECO:0000313" key="8">
    <source>
        <dbReference type="Proteomes" id="UP001597120"/>
    </source>
</evidence>
<dbReference type="Proteomes" id="UP001597120">
    <property type="component" value="Unassembled WGS sequence"/>
</dbReference>
<comment type="subcellular location">
    <subcellularLocation>
        <location evidence="1">Membrane</location>
        <topology evidence="1">Multi-pass membrane protein</topology>
    </subcellularLocation>
</comment>
<reference evidence="8" key="1">
    <citation type="journal article" date="2019" name="Int. J. Syst. Evol. Microbiol.">
        <title>The Global Catalogue of Microorganisms (GCM) 10K type strain sequencing project: providing services to taxonomists for standard genome sequencing and annotation.</title>
        <authorList>
            <consortium name="The Broad Institute Genomics Platform"/>
            <consortium name="The Broad Institute Genome Sequencing Center for Infectious Disease"/>
            <person name="Wu L."/>
            <person name="Ma J."/>
        </authorList>
    </citation>
    <scope>NUCLEOTIDE SEQUENCE [LARGE SCALE GENOMIC DNA]</scope>
    <source>
        <strain evidence="8">CCUG 57263</strain>
    </source>
</reference>
<keyword evidence="8" id="KW-1185">Reference proteome</keyword>
<dbReference type="RefSeq" id="WP_144941427.1">
    <property type="nucleotide sequence ID" value="NZ_JBHTIU010000069.1"/>
</dbReference>
<evidence type="ECO:0000313" key="7">
    <source>
        <dbReference type="EMBL" id="MFD0870989.1"/>
    </source>
</evidence>
<dbReference type="EMBL" id="JBHTIU010000069">
    <property type="protein sequence ID" value="MFD0870989.1"/>
    <property type="molecule type" value="Genomic_DNA"/>
</dbReference>
<evidence type="ECO:0000256" key="2">
    <source>
        <dbReference type="ARBA" id="ARBA00009694"/>
    </source>
</evidence>
<keyword evidence="3 6" id="KW-0812">Transmembrane</keyword>
<dbReference type="PANTHER" id="PTHR43461:SF1">
    <property type="entry name" value="TRANSMEMBRANE PROTEIN 256"/>
    <property type="match status" value="1"/>
</dbReference>
<evidence type="ECO:0000256" key="5">
    <source>
        <dbReference type="ARBA" id="ARBA00023136"/>
    </source>
</evidence>
<feature type="transmembrane region" description="Helical" evidence="6">
    <location>
        <begin position="75"/>
        <end position="95"/>
    </location>
</feature>
<sequence length="124" mass="13203">MQKLFTILGSINALLAVALGAFGAHGLASVLDERLLNVFETGVRYHMYHALGLLAIAALSAKMPNSRSLLWAGRLLFVGIILFSGSLYVLALSGINKLGMITPFGGVMFIVGWALVAVSAVKWK</sequence>
<organism evidence="7 8">
    <name type="scientific">Paenibacillus residui</name>
    <dbReference type="NCBI Taxonomy" id="629724"/>
    <lineage>
        <taxon>Bacteria</taxon>
        <taxon>Bacillati</taxon>
        <taxon>Bacillota</taxon>
        <taxon>Bacilli</taxon>
        <taxon>Bacillales</taxon>
        <taxon>Paenibacillaceae</taxon>
        <taxon>Paenibacillus</taxon>
    </lineage>
</organism>
<accession>A0ABW3DEH6</accession>
<evidence type="ECO:0000256" key="3">
    <source>
        <dbReference type="ARBA" id="ARBA00022692"/>
    </source>
</evidence>
<protein>
    <submittedName>
        <fullName evidence="7">DUF423 domain-containing protein</fullName>
    </submittedName>
</protein>
<evidence type="ECO:0000256" key="6">
    <source>
        <dbReference type="SAM" id="Phobius"/>
    </source>
</evidence>
<dbReference type="InterPro" id="IPR006696">
    <property type="entry name" value="DUF423"/>
</dbReference>
<keyword evidence="5 6" id="KW-0472">Membrane</keyword>
<evidence type="ECO:0000256" key="1">
    <source>
        <dbReference type="ARBA" id="ARBA00004141"/>
    </source>
</evidence>
<comment type="caution">
    <text evidence="7">The sequence shown here is derived from an EMBL/GenBank/DDBJ whole genome shotgun (WGS) entry which is preliminary data.</text>
</comment>
<proteinExistence type="inferred from homology"/>
<feature type="transmembrane region" description="Helical" evidence="6">
    <location>
        <begin position="47"/>
        <end position="63"/>
    </location>
</feature>
<dbReference type="Pfam" id="PF04241">
    <property type="entry name" value="DUF423"/>
    <property type="match status" value="1"/>
</dbReference>
<gene>
    <name evidence="7" type="ORF">ACFQ03_17765</name>
</gene>
<keyword evidence="4 6" id="KW-1133">Transmembrane helix</keyword>
<comment type="similarity">
    <text evidence="2">Belongs to the UPF0382 family.</text>
</comment>